<dbReference type="AlphaFoldDB" id="A0A371E3T5"/>
<comment type="caution">
    <text evidence="1">The sequence shown here is derived from an EMBL/GenBank/DDBJ whole genome shotgun (WGS) entry which is preliminary data.</text>
</comment>
<dbReference type="Proteomes" id="UP000257109">
    <property type="component" value="Unassembled WGS sequence"/>
</dbReference>
<reference evidence="1" key="1">
    <citation type="submission" date="2018-05" db="EMBL/GenBank/DDBJ databases">
        <title>Draft genome of Mucuna pruriens seed.</title>
        <authorList>
            <person name="Nnadi N.E."/>
            <person name="Vos R."/>
            <person name="Hasami M.H."/>
            <person name="Devisetty U.K."/>
            <person name="Aguiy J.C."/>
        </authorList>
    </citation>
    <scope>NUCLEOTIDE SEQUENCE [LARGE SCALE GENOMIC DNA]</scope>
    <source>
        <strain evidence="1">JCA_2017</strain>
    </source>
</reference>
<gene>
    <name evidence="1" type="ORF">CR513_61139</name>
</gene>
<name>A0A371E3T5_MUCPR</name>
<feature type="non-terminal residue" evidence="1">
    <location>
        <position position="1"/>
    </location>
</feature>
<dbReference type="EMBL" id="QJKJ01016650">
    <property type="protein sequence ID" value="RDX60699.1"/>
    <property type="molecule type" value="Genomic_DNA"/>
</dbReference>
<accession>A0A371E3T5</accession>
<keyword evidence="2" id="KW-1185">Reference proteome</keyword>
<proteinExistence type="predicted"/>
<sequence>MRWKLWKGSNVGHPLPRWLSIAQSGGNFYQDFDIMYSTLASFSLSLLSKSLARVSNLRTNTFSAKLICNSVGTVTAYY</sequence>
<evidence type="ECO:0000313" key="1">
    <source>
        <dbReference type="EMBL" id="RDX60699.1"/>
    </source>
</evidence>
<protein>
    <submittedName>
        <fullName evidence="1">Uncharacterized protein</fullName>
    </submittedName>
</protein>
<organism evidence="1 2">
    <name type="scientific">Mucuna pruriens</name>
    <name type="common">Velvet bean</name>
    <name type="synonym">Dolichos pruriens</name>
    <dbReference type="NCBI Taxonomy" id="157652"/>
    <lineage>
        <taxon>Eukaryota</taxon>
        <taxon>Viridiplantae</taxon>
        <taxon>Streptophyta</taxon>
        <taxon>Embryophyta</taxon>
        <taxon>Tracheophyta</taxon>
        <taxon>Spermatophyta</taxon>
        <taxon>Magnoliopsida</taxon>
        <taxon>eudicotyledons</taxon>
        <taxon>Gunneridae</taxon>
        <taxon>Pentapetalae</taxon>
        <taxon>rosids</taxon>
        <taxon>fabids</taxon>
        <taxon>Fabales</taxon>
        <taxon>Fabaceae</taxon>
        <taxon>Papilionoideae</taxon>
        <taxon>50 kb inversion clade</taxon>
        <taxon>NPAAA clade</taxon>
        <taxon>indigoferoid/millettioid clade</taxon>
        <taxon>Phaseoleae</taxon>
        <taxon>Mucuna</taxon>
    </lineage>
</organism>
<evidence type="ECO:0000313" key="2">
    <source>
        <dbReference type="Proteomes" id="UP000257109"/>
    </source>
</evidence>